<dbReference type="OrthoDB" id="430315at2759"/>
<feature type="signal peptide" evidence="1">
    <location>
        <begin position="1"/>
        <end position="25"/>
    </location>
</feature>
<dbReference type="InterPro" id="IPR037176">
    <property type="entry name" value="Osmotin/thaumatin-like_sf"/>
</dbReference>
<evidence type="ECO:0000313" key="3">
    <source>
        <dbReference type="Proteomes" id="UP000092993"/>
    </source>
</evidence>
<gene>
    <name evidence="2" type="primary">TL1</name>
    <name evidence="2" type="ORF">A0H81_03160</name>
</gene>
<dbReference type="Pfam" id="PF00314">
    <property type="entry name" value="Thaumatin"/>
    <property type="match status" value="5"/>
</dbReference>
<accession>A0A1C7MI54</accession>
<sequence>MCSSSTNMKAFFATIFLAFASEAAARTFVVYNNCPFTIWYVALTNQTFTDLNVGTSVPAYATGWAQGAYQAVSFSVPNDWTAGRIWARRDCDFSTNPGPNSCIDGAVTVASNVTQTPELSRIQGVPPATLAEFTLGTNGAPDYYDVSLVDGYNLPVRIDNDQGCGVADCPVDLGPNCTPAALIGPFDSTGFPVGCKSACEAGLGDPGTLYFFAIRISTWHWTEQSPTVNNPNCCTGTFDTPATCPSSGVAYYSYFKGNCPNSYAYAYDESSGTALWTCDSGLQADYTVTFCPSFPVAVFLTLIAETTARTFTHFMRTDVIRWESPAYQSVQFYVPDDWKAGRIWGRRNCNFASGTPGAQSCLDGGCNEGLECDKYTGTGAPPATMAEFTLGTNGADDFYYVSLVQGYNLPMRIDNTQGCGVADCPVDIGPGCPSPLIGPYDSNHYPVGCKSACEADLVTSVLWVQKSTDLLTRLFARLREQLPEFNCICFRFWIENMAPQMSKQITRFNRYNFLGFHSVDCCTNFHRVQPLPFHYLIFTDLNQGSAVPSYQTGWESPAYQSVSFYVPDNWKAGRIWARRNCNFSNNPGPNSCLDGGCNGGLECDPHTGTGVPPASLAEFTLNGANGLDYYDVSLVDGYNLPVRIDNNKGCGIPNCGVDLGPNCPSQLKGPFDSNGFPVGCKSACEARLASDPNNDPNCCTGIHGSAASCPASGVAYYSVTVRIPTSMLSMKAVAPPCIPVPRVAKQITLSLSALSLVQGYNLPMRIDNTQGCGVADWPVDMGPSAVKARVMEISFLLVRGHTSVKRTVDCCTDFHRVQPLPFHYLIFTDLNQGSAVPDYQTGWESPAYQAVSFYVPDNWKAGRIWARRDCDFSVNPGPNSCLDGGCNGGLECDPHTGTGVPPASLAEFTLDGANGLDYYDVSLVDGYNLPVRIDNDKGCGVPNCGVDLGPNCPAALIGPFDSTGFPVGCKSACEAGLGGDPNNNPNCCTAFTIRHQPVFRLVWNTIRTSDNCPDTYVYAFDESSGDALYTCPESLQPDYTITFCP</sequence>
<reference evidence="2 3" key="1">
    <citation type="submission" date="2016-03" db="EMBL/GenBank/DDBJ databases">
        <title>Whole genome sequencing of Grifola frondosa 9006-11.</title>
        <authorList>
            <person name="Min B."/>
            <person name="Park H."/>
            <person name="Kim J.-G."/>
            <person name="Cho H."/>
            <person name="Oh Y.-L."/>
            <person name="Kong W.-S."/>
            <person name="Choi I.-G."/>
        </authorList>
    </citation>
    <scope>NUCLEOTIDE SEQUENCE [LARGE SCALE GENOMIC DNA]</scope>
    <source>
        <strain evidence="2 3">9006-11</strain>
    </source>
</reference>
<keyword evidence="3" id="KW-1185">Reference proteome</keyword>
<proteinExistence type="predicted"/>
<dbReference type="PROSITE" id="PS51367">
    <property type="entry name" value="THAUMATIN_2"/>
    <property type="match status" value="4"/>
</dbReference>
<name>A0A1C7MI54_GRIFR</name>
<feature type="chain" id="PRO_5008889151" evidence="1">
    <location>
        <begin position="26"/>
        <end position="1045"/>
    </location>
</feature>
<organism evidence="2 3">
    <name type="scientific">Grifola frondosa</name>
    <name type="common">Maitake</name>
    <name type="synonym">Polyporus frondosus</name>
    <dbReference type="NCBI Taxonomy" id="5627"/>
    <lineage>
        <taxon>Eukaryota</taxon>
        <taxon>Fungi</taxon>
        <taxon>Dikarya</taxon>
        <taxon>Basidiomycota</taxon>
        <taxon>Agaricomycotina</taxon>
        <taxon>Agaricomycetes</taxon>
        <taxon>Polyporales</taxon>
        <taxon>Grifolaceae</taxon>
        <taxon>Grifola</taxon>
    </lineage>
</organism>
<dbReference type="SUPFAM" id="SSF49870">
    <property type="entry name" value="Osmotin, thaumatin-like protein"/>
    <property type="match status" value="4"/>
</dbReference>
<dbReference type="SMART" id="SM00205">
    <property type="entry name" value="THN"/>
    <property type="match status" value="3"/>
</dbReference>
<dbReference type="EMBL" id="LUGG01000003">
    <property type="protein sequence ID" value="OBZ76498.1"/>
    <property type="molecule type" value="Genomic_DNA"/>
</dbReference>
<dbReference type="Gene3D" id="2.60.110.10">
    <property type="entry name" value="Thaumatin"/>
    <property type="match status" value="4"/>
</dbReference>
<dbReference type="PANTHER" id="PTHR31048">
    <property type="entry name" value="OS03G0233200 PROTEIN"/>
    <property type="match status" value="1"/>
</dbReference>
<comment type="caution">
    <text evidence="2">The sequence shown here is derived from an EMBL/GenBank/DDBJ whole genome shotgun (WGS) entry which is preliminary data.</text>
</comment>
<keyword evidence="1" id="KW-0732">Signal</keyword>
<protein>
    <submittedName>
        <fullName evidence="2">Thaumatin-like protein 1</fullName>
    </submittedName>
</protein>
<evidence type="ECO:0000256" key="1">
    <source>
        <dbReference type="SAM" id="SignalP"/>
    </source>
</evidence>
<dbReference type="Proteomes" id="UP000092993">
    <property type="component" value="Unassembled WGS sequence"/>
</dbReference>
<dbReference type="STRING" id="5627.A0A1C7MI54"/>
<dbReference type="AlphaFoldDB" id="A0A1C7MI54"/>
<evidence type="ECO:0000313" key="2">
    <source>
        <dbReference type="EMBL" id="OBZ76498.1"/>
    </source>
</evidence>
<dbReference type="InterPro" id="IPR001938">
    <property type="entry name" value="Thaumatin"/>
</dbReference>